<dbReference type="InterPro" id="IPR024344">
    <property type="entry name" value="MDMPI_metal-binding"/>
</dbReference>
<dbReference type="AlphaFoldDB" id="A0A4Q1QZH7"/>
<dbReference type="NCBIfam" id="TIGR03084">
    <property type="entry name" value="TIGR03084 family metal-binding protein"/>
    <property type="match status" value="1"/>
</dbReference>
<accession>A0A4Q1QZH7</accession>
<evidence type="ECO:0000256" key="1">
    <source>
        <dbReference type="SAM" id="MobiDB-lite"/>
    </source>
</evidence>
<dbReference type="InterPro" id="IPR034660">
    <property type="entry name" value="DinB/YfiT-like"/>
</dbReference>
<dbReference type="Proteomes" id="UP000289482">
    <property type="component" value="Unassembled WGS sequence"/>
</dbReference>
<dbReference type="RefSeq" id="WP_129248749.1">
    <property type="nucleotide sequence ID" value="NZ_JABZEL010000009.1"/>
</dbReference>
<feature type="domain" description="tRNA wybutosine-synthesis" evidence="2">
    <location>
        <begin position="183"/>
        <end position="230"/>
    </location>
</feature>
<organism evidence="4 5">
    <name type="scientific">Streptomyces sioyaensis</name>
    <dbReference type="NCBI Taxonomy" id="67364"/>
    <lineage>
        <taxon>Bacteria</taxon>
        <taxon>Bacillati</taxon>
        <taxon>Actinomycetota</taxon>
        <taxon>Actinomycetes</taxon>
        <taxon>Kitasatosporales</taxon>
        <taxon>Streptomycetaceae</taxon>
        <taxon>Streptomyces</taxon>
    </lineage>
</organism>
<dbReference type="GO" id="GO:0046872">
    <property type="term" value="F:metal ion binding"/>
    <property type="evidence" value="ECO:0007669"/>
    <property type="project" value="InterPro"/>
</dbReference>
<dbReference type="EMBL" id="SDIF01000050">
    <property type="protein sequence ID" value="RXS65474.1"/>
    <property type="molecule type" value="Genomic_DNA"/>
</dbReference>
<dbReference type="InterPro" id="IPR017518">
    <property type="entry name" value="CHP03084"/>
</dbReference>
<dbReference type="Pfam" id="PF11716">
    <property type="entry name" value="MDMPI_N"/>
    <property type="match status" value="1"/>
</dbReference>
<reference evidence="4 5" key="1">
    <citation type="submission" date="2019-01" db="EMBL/GenBank/DDBJ databases">
        <title>Draft genome sequences of the type strain Streptomyces sioyaensis DSM 40032 and its novel strain, TM32, a thermotolerant antibiotics-producing actinobacterium.</title>
        <authorList>
            <person name="Nakaew N."/>
            <person name="Lumyong S."/>
            <person name="Sloan W.T."/>
            <person name="Sungthong R."/>
        </authorList>
    </citation>
    <scope>NUCLEOTIDE SEQUENCE [LARGE SCALE GENOMIC DNA]</scope>
    <source>
        <strain evidence="4 5">DSM 40032</strain>
    </source>
</reference>
<protein>
    <submittedName>
        <fullName evidence="4">TIGR03084 family protein</fullName>
    </submittedName>
</protein>
<dbReference type="InterPro" id="IPR017517">
    <property type="entry name" value="Maleyloyr_isom"/>
</dbReference>
<sequence>MSDPGAVLADLRAESEELDALVAGLPAERWAAPTPAEGWTITHQIAHLAWTDRQALLSATDPEGFARAAQEALASPLTFVDEAAEAGARTPPAQLLDEWRDGRGQLLRALAERPTGERLPWYGPPMSVASMATARLMETWAHGQDVADALGVTRAPTARLRHIARIGVRTRDFAYVTHQLTPPAEEFRIELRAPDGSVWEYGPAEAAQRVTGEALEFCLLVTQRAHRRDLPSLRAEGADAERWLGIAQAFAGPPGKGRAPSGKGTGKGTTA</sequence>
<dbReference type="Pfam" id="PF08608">
    <property type="entry name" value="Wyosine_form"/>
    <property type="match status" value="1"/>
</dbReference>
<dbReference type="SUPFAM" id="SSF109854">
    <property type="entry name" value="DinB/YfiT-like putative metalloenzymes"/>
    <property type="match status" value="1"/>
</dbReference>
<dbReference type="Gene3D" id="1.20.120.450">
    <property type="entry name" value="dinb family like domain"/>
    <property type="match status" value="1"/>
</dbReference>
<feature type="domain" description="Mycothiol-dependent maleylpyruvate isomerase metal-binding" evidence="3">
    <location>
        <begin position="11"/>
        <end position="147"/>
    </location>
</feature>
<evidence type="ECO:0000259" key="3">
    <source>
        <dbReference type="Pfam" id="PF11716"/>
    </source>
</evidence>
<gene>
    <name evidence="4" type="ORF">EST54_18495</name>
</gene>
<dbReference type="InterPro" id="IPR013917">
    <property type="entry name" value="tRNA_wybutosine-synth"/>
</dbReference>
<name>A0A4Q1QZH7_9ACTN</name>
<proteinExistence type="predicted"/>
<evidence type="ECO:0000313" key="5">
    <source>
        <dbReference type="Proteomes" id="UP000289482"/>
    </source>
</evidence>
<comment type="caution">
    <text evidence="4">The sequence shown here is derived from an EMBL/GenBank/DDBJ whole genome shotgun (WGS) entry which is preliminary data.</text>
</comment>
<feature type="region of interest" description="Disordered" evidence="1">
    <location>
        <begin position="249"/>
        <end position="271"/>
    </location>
</feature>
<evidence type="ECO:0000259" key="2">
    <source>
        <dbReference type="Pfam" id="PF08608"/>
    </source>
</evidence>
<evidence type="ECO:0000313" key="4">
    <source>
        <dbReference type="EMBL" id="RXS65474.1"/>
    </source>
</evidence>
<dbReference type="GeneID" id="95779935"/>
<keyword evidence="5" id="KW-1185">Reference proteome</keyword>
<dbReference type="NCBIfam" id="TIGR03083">
    <property type="entry name" value="maleylpyruvate isomerase family mycothiol-dependent enzyme"/>
    <property type="match status" value="1"/>
</dbReference>